<dbReference type="Proteomes" id="UP000887577">
    <property type="component" value="Unplaced"/>
</dbReference>
<dbReference type="WBParaSite" id="PSU_v2.g16016.t1">
    <property type="protein sequence ID" value="PSU_v2.g16016.t1"/>
    <property type="gene ID" value="PSU_v2.g16016"/>
</dbReference>
<evidence type="ECO:0000313" key="1">
    <source>
        <dbReference type="Proteomes" id="UP000887577"/>
    </source>
</evidence>
<dbReference type="AlphaFoldDB" id="A0A914Y9A1"/>
<reference evidence="2" key="1">
    <citation type="submission" date="2022-11" db="UniProtKB">
        <authorList>
            <consortium name="WormBaseParasite"/>
        </authorList>
    </citation>
    <scope>IDENTIFICATION</scope>
</reference>
<accession>A0A914Y9A1</accession>
<keyword evidence="1" id="KW-1185">Reference proteome</keyword>
<sequence length="116" mass="13249">MYIEKEGDKMDRVAVYDLCRKIDKIDKNTAEIEVALNAKRREGEDIETESNRIQNIKQEHVDSGACRLNSDHTAPSQIDEIMQENNLDKPEVVIVKEKLNGPNGNLIISRIPMDEN</sequence>
<organism evidence="1 2">
    <name type="scientific">Panagrolaimus superbus</name>
    <dbReference type="NCBI Taxonomy" id="310955"/>
    <lineage>
        <taxon>Eukaryota</taxon>
        <taxon>Metazoa</taxon>
        <taxon>Ecdysozoa</taxon>
        <taxon>Nematoda</taxon>
        <taxon>Chromadorea</taxon>
        <taxon>Rhabditida</taxon>
        <taxon>Tylenchina</taxon>
        <taxon>Panagrolaimomorpha</taxon>
        <taxon>Panagrolaimoidea</taxon>
        <taxon>Panagrolaimidae</taxon>
        <taxon>Panagrolaimus</taxon>
    </lineage>
</organism>
<proteinExistence type="predicted"/>
<evidence type="ECO:0000313" key="2">
    <source>
        <dbReference type="WBParaSite" id="PSU_v2.g16016.t1"/>
    </source>
</evidence>
<protein>
    <submittedName>
        <fullName evidence="2">Uncharacterized protein</fullName>
    </submittedName>
</protein>
<name>A0A914Y9A1_9BILA</name>